<evidence type="ECO:0000256" key="1">
    <source>
        <dbReference type="ARBA" id="ARBA00004651"/>
    </source>
</evidence>
<evidence type="ECO:0000256" key="2">
    <source>
        <dbReference type="ARBA" id="ARBA00022448"/>
    </source>
</evidence>
<accession>A0A561SUR9</accession>
<name>A0A561SUR9_9PSEU</name>
<dbReference type="InterPro" id="IPR000515">
    <property type="entry name" value="MetI-like"/>
</dbReference>
<keyword evidence="3" id="KW-1003">Cell membrane</keyword>
<gene>
    <name evidence="10" type="ORF">FHX44_114499</name>
</gene>
<feature type="transmembrane region" description="Helical" evidence="7">
    <location>
        <begin position="337"/>
        <end position="358"/>
    </location>
</feature>
<keyword evidence="4 7" id="KW-0812">Transmembrane</keyword>
<proteinExistence type="inferred from homology"/>
<dbReference type="GO" id="GO:0005886">
    <property type="term" value="C:plasma membrane"/>
    <property type="evidence" value="ECO:0007669"/>
    <property type="project" value="UniProtKB-SubCell"/>
</dbReference>
<keyword evidence="10" id="KW-0762">Sugar transport</keyword>
<feature type="transmembrane region" description="Helical" evidence="7">
    <location>
        <begin position="285"/>
        <end position="312"/>
    </location>
</feature>
<dbReference type="Pfam" id="PF00528">
    <property type="entry name" value="BPD_transp_1"/>
    <property type="match status" value="1"/>
</dbReference>
<evidence type="ECO:0000256" key="5">
    <source>
        <dbReference type="ARBA" id="ARBA00022989"/>
    </source>
</evidence>
<evidence type="ECO:0000256" key="3">
    <source>
        <dbReference type="ARBA" id="ARBA00022475"/>
    </source>
</evidence>
<dbReference type="PANTHER" id="PTHR43744:SF8">
    <property type="entry name" value="SN-GLYCEROL-3-PHOSPHATE TRANSPORT SYSTEM PERMEASE PROTEIN UGPE"/>
    <property type="match status" value="1"/>
</dbReference>
<evidence type="ECO:0000256" key="4">
    <source>
        <dbReference type="ARBA" id="ARBA00022692"/>
    </source>
</evidence>
<comment type="similarity">
    <text evidence="7">Belongs to the binding-protein-dependent transport system permease family.</text>
</comment>
<dbReference type="OrthoDB" id="4821463at2"/>
<feature type="region of interest" description="Disordered" evidence="8">
    <location>
        <begin position="1"/>
        <end position="97"/>
    </location>
</feature>
<dbReference type="InterPro" id="IPR035906">
    <property type="entry name" value="MetI-like_sf"/>
</dbReference>
<feature type="transmembrane region" description="Helical" evidence="7">
    <location>
        <begin position="103"/>
        <end position="125"/>
    </location>
</feature>
<feature type="transmembrane region" description="Helical" evidence="7">
    <location>
        <begin position="200"/>
        <end position="221"/>
    </location>
</feature>
<keyword evidence="5 7" id="KW-1133">Transmembrane helix</keyword>
<reference evidence="10 11" key="1">
    <citation type="submission" date="2019-06" db="EMBL/GenBank/DDBJ databases">
        <title>Sequencing the genomes of 1000 actinobacteria strains.</title>
        <authorList>
            <person name="Klenk H.-P."/>
        </authorList>
    </citation>
    <scope>NUCLEOTIDE SEQUENCE [LARGE SCALE GENOMIC DNA]</scope>
    <source>
        <strain evidence="10 11">DSM 45671</strain>
    </source>
</reference>
<feature type="compositionally biased region" description="Basic residues" evidence="8">
    <location>
        <begin position="74"/>
        <end position="89"/>
    </location>
</feature>
<dbReference type="EMBL" id="VIWU01000001">
    <property type="protein sequence ID" value="TWF78576.1"/>
    <property type="molecule type" value="Genomic_DNA"/>
</dbReference>
<evidence type="ECO:0000256" key="8">
    <source>
        <dbReference type="SAM" id="MobiDB-lite"/>
    </source>
</evidence>
<dbReference type="Gene3D" id="1.10.3720.10">
    <property type="entry name" value="MetI-like"/>
    <property type="match status" value="1"/>
</dbReference>
<comment type="subcellular location">
    <subcellularLocation>
        <location evidence="1 7">Cell membrane</location>
        <topology evidence="1 7">Multi-pass membrane protein</topology>
    </subcellularLocation>
</comment>
<sequence>MSGDASGPVPSRGGGAQGARNEQADAVPRGRRAGSEERATEHRRSGTASRGPASRRSEAEAIGHERPSTGGAGRHLKGPRAAGAKRRPIGHSTGRRETRTKRVLYAVGGTGAFLVFTVPLAWALFRSVQPGDVIVAAPDPATFFDVTGENFVALVTGPGNLIGAVGNSLVVALSTAALTTVLATAAGYGFARFRFRSGPVLFALVVASMMVPFQAILTPLYLQMNTMRLTDSLFGLVLFNTTVNLPFGILVMRNAFSSVPGELEDSAHIDGASTLRIVTSVLRPLIVPGAATVALYAFLAAWTEFLGALTFLTDRDLYTLPVALVNLQQGTYGDIDFGFIAAGSVIAMIPCVVLYVALQRFYVAGLASGAVKG</sequence>
<dbReference type="GO" id="GO:0055085">
    <property type="term" value="P:transmembrane transport"/>
    <property type="evidence" value="ECO:0007669"/>
    <property type="project" value="InterPro"/>
</dbReference>
<keyword evidence="11" id="KW-1185">Reference proteome</keyword>
<evidence type="ECO:0000313" key="10">
    <source>
        <dbReference type="EMBL" id="TWF78576.1"/>
    </source>
</evidence>
<dbReference type="AlphaFoldDB" id="A0A561SUR9"/>
<dbReference type="CDD" id="cd06261">
    <property type="entry name" value="TM_PBP2"/>
    <property type="match status" value="1"/>
</dbReference>
<dbReference type="Proteomes" id="UP000321261">
    <property type="component" value="Unassembled WGS sequence"/>
</dbReference>
<feature type="transmembrane region" description="Helical" evidence="7">
    <location>
        <begin position="233"/>
        <end position="252"/>
    </location>
</feature>
<evidence type="ECO:0000313" key="11">
    <source>
        <dbReference type="Proteomes" id="UP000321261"/>
    </source>
</evidence>
<protein>
    <submittedName>
        <fullName evidence="10">Multiple sugar transport system permease protein</fullName>
    </submittedName>
</protein>
<keyword evidence="6 7" id="KW-0472">Membrane</keyword>
<keyword evidence="2 7" id="KW-0813">Transport</keyword>
<dbReference type="SUPFAM" id="SSF161098">
    <property type="entry name" value="MetI-like"/>
    <property type="match status" value="1"/>
</dbReference>
<evidence type="ECO:0000259" key="9">
    <source>
        <dbReference type="PROSITE" id="PS50928"/>
    </source>
</evidence>
<feature type="compositionally biased region" description="Basic and acidic residues" evidence="8">
    <location>
        <begin position="55"/>
        <end position="67"/>
    </location>
</feature>
<comment type="caution">
    <text evidence="10">The sequence shown here is derived from an EMBL/GenBank/DDBJ whole genome shotgun (WGS) entry which is preliminary data.</text>
</comment>
<feature type="transmembrane region" description="Helical" evidence="7">
    <location>
        <begin position="169"/>
        <end position="188"/>
    </location>
</feature>
<dbReference type="PANTHER" id="PTHR43744">
    <property type="entry name" value="ABC TRANSPORTER PERMEASE PROTEIN MG189-RELATED-RELATED"/>
    <property type="match status" value="1"/>
</dbReference>
<feature type="compositionally biased region" description="Basic and acidic residues" evidence="8">
    <location>
        <begin position="33"/>
        <end position="44"/>
    </location>
</feature>
<evidence type="ECO:0000256" key="6">
    <source>
        <dbReference type="ARBA" id="ARBA00023136"/>
    </source>
</evidence>
<evidence type="ECO:0000256" key="7">
    <source>
        <dbReference type="RuleBase" id="RU363032"/>
    </source>
</evidence>
<feature type="domain" description="ABC transmembrane type-1" evidence="9">
    <location>
        <begin position="165"/>
        <end position="358"/>
    </location>
</feature>
<dbReference type="PROSITE" id="PS50928">
    <property type="entry name" value="ABC_TM1"/>
    <property type="match status" value="1"/>
</dbReference>
<organism evidence="10 11">
    <name type="scientific">Pseudonocardia hierapolitana</name>
    <dbReference type="NCBI Taxonomy" id="1128676"/>
    <lineage>
        <taxon>Bacteria</taxon>
        <taxon>Bacillati</taxon>
        <taxon>Actinomycetota</taxon>
        <taxon>Actinomycetes</taxon>
        <taxon>Pseudonocardiales</taxon>
        <taxon>Pseudonocardiaceae</taxon>
        <taxon>Pseudonocardia</taxon>
    </lineage>
</organism>